<dbReference type="EMBL" id="NXIB02000263">
    <property type="protein sequence ID" value="PHX53144.1"/>
    <property type="molecule type" value="Genomic_DNA"/>
</dbReference>
<name>A0A2G4EUD8_9CYAN</name>
<feature type="transmembrane region" description="Helical" evidence="1">
    <location>
        <begin position="38"/>
        <end position="57"/>
    </location>
</feature>
<dbReference type="Pfam" id="PF17310">
    <property type="entry name" value="DUF5357"/>
    <property type="match status" value="1"/>
</dbReference>
<keyword evidence="1" id="KW-0812">Transmembrane</keyword>
<evidence type="ECO:0000256" key="1">
    <source>
        <dbReference type="SAM" id="Phobius"/>
    </source>
</evidence>
<dbReference type="Proteomes" id="UP000226442">
    <property type="component" value="Unassembled WGS sequence"/>
</dbReference>
<dbReference type="InterPro" id="IPR020360">
    <property type="entry name" value="Uncharacterised_alr2393"/>
</dbReference>
<proteinExistence type="predicted"/>
<sequence length="332" mass="37745">MMKQFLDVTQQLTKLTNNLWEQNKKFQKALIPPKVVHWKTPLLISIFLALLSVAAVTDAPTRTTIADLSWLSFIISMGLLTSQPPFVIYGVSISPWVTSALIGLWLLVRLPPDSRHIAWIAGPLIAIVVLAAIEIWNSESKWERIKSLVKPQFLIITLIHVLFSCWFAFHFLIQGWLQQYPSVLSQNLKQSHYVVTFQGPKINPSRGVIILNEMEKYLNNQARTKPWPPIEQMLIDIDNERFFLKNEAFKKMRIVPEDASWDVKTSVVQGQSRYQLEMQATWLGLVFRPEIYSFTKSCEVINIGNAATVDCGAIKRSKPGLKKNGTAGDSQV</sequence>
<dbReference type="OrthoDB" id="527058at2"/>
<dbReference type="AlphaFoldDB" id="A0A2G4EUD8"/>
<reference evidence="2" key="1">
    <citation type="submission" date="2017-10" db="EMBL/GenBank/DDBJ databases">
        <title>Draft genome sequence of the planktic cyanobacteria Tychonema bourrellyi isolated from alpine lentic freshwater.</title>
        <authorList>
            <person name="Tett A."/>
            <person name="Armanini F."/>
            <person name="Asnicar F."/>
            <person name="Boscaini A."/>
            <person name="Pasolli E."/>
            <person name="Zolfo M."/>
            <person name="Donati C."/>
            <person name="Salmaso N."/>
            <person name="Segata N."/>
        </authorList>
    </citation>
    <scope>NUCLEOTIDE SEQUENCE</scope>
    <source>
        <strain evidence="2">FEM_GT703</strain>
    </source>
</reference>
<keyword evidence="1" id="KW-1133">Transmembrane helix</keyword>
<protein>
    <recommendedName>
        <fullName evidence="4">DUF5357 domain-containing protein</fullName>
    </recommendedName>
</protein>
<dbReference type="RefSeq" id="WP_096831979.1">
    <property type="nucleotide sequence ID" value="NZ_NXIB02000263.1"/>
</dbReference>
<feature type="transmembrane region" description="Helical" evidence="1">
    <location>
        <begin position="153"/>
        <end position="173"/>
    </location>
</feature>
<feature type="transmembrane region" description="Helical" evidence="1">
    <location>
        <begin position="117"/>
        <end position="133"/>
    </location>
</feature>
<evidence type="ECO:0000313" key="3">
    <source>
        <dbReference type="Proteomes" id="UP000226442"/>
    </source>
</evidence>
<evidence type="ECO:0000313" key="2">
    <source>
        <dbReference type="EMBL" id="PHX53144.1"/>
    </source>
</evidence>
<accession>A0A2G4EUD8</accession>
<gene>
    <name evidence="2" type="ORF">CP500_023075</name>
</gene>
<keyword evidence="1" id="KW-0472">Membrane</keyword>
<evidence type="ECO:0008006" key="4">
    <source>
        <dbReference type="Google" id="ProtNLM"/>
    </source>
</evidence>
<keyword evidence="3" id="KW-1185">Reference proteome</keyword>
<feature type="transmembrane region" description="Helical" evidence="1">
    <location>
        <begin position="86"/>
        <end position="108"/>
    </location>
</feature>
<organism evidence="2 3">
    <name type="scientific">Tychonema bourrellyi FEM_GT703</name>
    <dbReference type="NCBI Taxonomy" id="2040638"/>
    <lineage>
        <taxon>Bacteria</taxon>
        <taxon>Bacillati</taxon>
        <taxon>Cyanobacteriota</taxon>
        <taxon>Cyanophyceae</taxon>
        <taxon>Oscillatoriophycideae</taxon>
        <taxon>Oscillatoriales</taxon>
        <taxon>Microcoleaceae</taxon>
        <taxon>Tychonema</taxon>
    </lineage>
</organism>
<comment type="caution">
    <text evidence="2">The sequence shown here is derived from an EMBL/GenBank/DDBJ whole genome shotgun (WGS) entry which is preliminary data.</text>
</comment>